<feature type="transmembrane region" description="Helical" evidence="7">
    <location>
        <begin position="501"/>
        <end position="517"/>
    </location>
</feature>
<dbReference type="PANTHER" id="PTHR30509">
    <property type="entry name" value="P-HYDROXYBENZOIC ACID EFFLUX PUMP SUBUNIT-RELATED"/>
    <property type="match status" value="1"/>
</dbReference>
<keyword evidence="4 7" id="KW-0812">Transmembrane</keyword>
<dbReference type="Proteomes" id="UP000494174">
    <property type="component" value="Unassembled WGS sequence"/>
</dbReference>
<evidence type="ECO:0000256" key="7">
    <source>
        <dbReference type="SAM" id="Phobius"/>
    </source>
</evidence>
<dbReference type="PANTHER" id="PTHR30509:SF9">
    <property type="entry name" value="MULTIDRUG RESISTANCE PROTEIN MDTO"/>
    <property type="match status" value="1"/>
</dbReference>
<comment type="subcellular location">
    <subcellularLocation>
        <location evidence="1">Cell membrane</location>
        <topology evidence="1">Multi-pass membrane protein</topology>
    </subcellularLocation>
</comment>
<feature type="transmembrane region" description="Helical" evidence="7">
    <location>
        <begin position="84"/>
        <end position="104"/>
    </location>
</feature>
<dbReference type="AlphaFoldDB" id="A0A6P2IUY4"/>
<keyword evidence="2" id="KW-0813">Transport</keyword>
<feature type="transmembrane region" description="Helical" evidence="7">
    <location>
        <begin position="110"/>
        <end position="127"/>
    </location>
</feature>
<feature type="transmembrane region" description="Helical" evidence="7">
    <location>
        <begin position="451"/>
        <end position="472"/>
    </location>
</feature>
<feature type="transmembrane region" description="Helical" evidence="7">
    <location>
        <begin position="478"/>
        <end position="494"/>
    </location>
</feature>
<dbReference type="GO" id="GO:0005886">
    <property type="term" value="C:plasma membrane"/>
    <property type="evidence" value="ECO:0007669"/>
    <property type="project" value="UniProtKB-SubCell"/>
</dbReference>
<evidence type="ECO:0000256" key="1">
    <source>
        <dbReference type="ARBA" id="ARBA00004651"/>
    </source>
</evidence>
<accession>A0A6P2IUY4</accession>
<dbReference type="EMBL" id="CABVPU010000004">
    <property type="protein sequence ID" value="VWB33586.1"/>
    <property type="molecule type" value="Genomic_DNA"/>
</dbReference>
<evidence type="ECO:0000256" key="6">
    <source>
        <dbReference type="ARBA" id="ARBA00023136"/>
    </source>
</evidence>
<keyword evidence="6 7" id="KW-0472">Membrane</keyword>
<dbReference type="RefSeq" id="WP_174967905.1">
    <property type="nucleotide sequence ID" value="NZ_CABVPU010000004.1"/>
</dbReference>
<sequence>MSLSPFRFTSYISDTKSYVAIADAARNWASTSGVTWLYIFKTILAALLALGVAMKLELPMPRTAMTTVFVLMQPQSGMVLAKSLYRICGTIVGLLAMLVLISLFGQTPELFLGATALWIGICTAGAARNRNFRTYGFVLAGYTAALIGIPSWQHPDAAFLSAMTRVTEVTIGILSSGAVSALVFPQHVSEQINRVNRARFAQFADDVLSILSGRIDRSFLEALSVRIVDETVNAEAARSAAVFEGPDTRLRNGRLTRLNAERMAASTRLHALSQLITRLRVARADAVLAEIEALMAGIAAPIRLERQEATHADDIEALAASLADTLEQCRAALPARARLARNRLGYGVTALDFDTAVELLDRFLDIYIAYARTYLSLSASAHEREQWMAPYEPRTNPLIAAVAGIRAMLLTLVLSAFWIATAWPSGALLVLNGGAICALVASSARPSRTAFQMAVGTAFASIIGLVVMFVIYPVIDGFPLLCVVLAPPLALGCWMTTRPSLAGYGIGYCIYFCFLTGPDNVVAYDPTSFMNDAIALVLSMLMASVAFELFLPPTTHGLRKHLLADLRRQVVFACTGSAATLRMRFESRTRDLMYQVRSISRDDPVANRESVEWFLAVLEIGSAVVDLRGAMAIEAARTGPDAAPAWLDASAYAYRAIRRLFEAPTPKASAAAMHAVQAAIGALQRVMQTIDAVRPAVPHLQTALGSLHFIQSALAAPDSPLPVPARDDRTSVQIRAH</sequence>
<evidence type="ECO:0000256" key="5">
    <source>
        <dbReference type="ARBA" id="ARBA00022989"/>
    </source>
</evidence>
<reference evidence="8 9" key="1">
    <citation type="submission" date="2019-09" db="EMBL/GenBank/DDBJ databases">
        <authorList>
            <person name="Depoorter E."/>
        </authorList>
    </citation>
    <scope>NUCLEOTIDE SEQUENCE [LARGE SCALE GENOMIC DNA]</scope>
    <source>
        <strain evidence="8">R-15945</strain>
    </source>
</reference>
<evidence type="ECO:0000256" key="2">
    <source>
        <dbReference type="ARBA" id="ARBA00022448"/>
    </source>
</evidence>
<feature type="transmembrane region" description="Helical" evidence="7">
    <location>
        <begin position="398"/>
        <end position="420"/>
    </location>
</feature>
<name>A0A6P2IUY4_BURL3</name>
<protein>
    <submittedName>
        <fullName evidence="8">Fusaric acid resistance protein</fullName>
    </submittedName>
</protein>
<feature type="transmembrane region" description="Helical" evidence="7">
    <location>
        <begin position="36"/>
        <end position="56"/>
    </location>
</feature>
<gene>
    <name evidence="8" type="ORF">BLA15945_01487</name>
</gene>
<dbReference type="InterPro" id="IPR006726">
    <property type="entry name" value="PHBA_efflux_AaeB/fusaric-R"/>
</dbReference>
<proteinExistence type="predicted"/>
<keyword evidence="5 7" id="KW-1133">Transmembrane helix</keyword>
<feature type="transmembrane region" description="Helical" evidence="7">
    <location>
        <begin position="529"/>
        <end position="551"/>
    </location>
</feature>
<organism evidence="8 9">
    <name type="scientific">Burkholderia lata (strain ATCC 17760 / DSM 23089 / LMG 22485 / NCIMB 9086 / R18194 / 383)</name>
    <dbReference type="NCBI Taxonomy" id="482957"/>
    <lineage>
        <taxon>Bacteria</taxon>
        <taxon>Pseudomonadati</taxon>
        <taxon>Pseudomonadota</taxon>
        <taxon>Betaproteobacteria</taxon>
        <taxon>Burkholderiales</taxon>
        <taxon>Burkholderiaceae</taxon>
        <taxon>Burkholderia</taxon>
        <taxon>Burkholderia cepacia complex</taxon>
    </lineage>
</organism>
<feature type="transmembrane region" description="Helical" evidence="7">
    <location>
        <begin position="426"/>
        <end position="444"/>
    </location>
</feature>
<feature type="transmembrane region" description="Helical" evidence="7">
    <location>
        <begin position="158"/>
        <end position="184"/>
    </location>
</feature>
<evidence type="ECO:0000256" key="3">
    <source>
        <dbReference type="ARBA" id="ARBA00022475"/>
    </source>
</evidence>
<dbReference type="Pfam" id="PF04632">
    <property type="entry name" value="FUSC"/>
    <property type="match status" value="1"/>
</dbReference>
<evidence type="ECO:0000313" key="8">
    <source>
        <dbReference type="EMBL" id="VWB33586.1"/>
    </source>
</evidence>
<evidence type="ECO:0000256" key="4">
    <source>
        <dbReference type="ARBA" id="ARBA00022692"/>
    </source>
</evidence>
<feature type="transmembrane region" description="Helical" evidence="7">
    <location>
        <begin position="134"/>
        <end position="152"/>
    </location>
</feature>
<dbReference type="GO" id="GO:0022857">
    <property type="term" value="F:transmembrane transporter activity"/>
    <property type="evidence" value="ECO:0007669"/>
    <property type="project" value="InterPro"/>
</dbReference>
<evidence type="ECO:0000313" key="9">
    <source>
        <dbReference type="Proteomes" id="UP000494174"/>
    </source>
</evidence>
<keyword evidence="3" id="KW-1003">Cell membrane</keyword>